<protein>
    <submittedName>
        <fullName evidence="2">Uncharacterized protein</fullName>
    </submittedName>
</protein>
<evidence type="ECO:0000313" key="2">
    <source>
        <dbReference type="EMBL" id="TRY55898.1"/>
    </source>
</evidence>
<feature type="compositionally biased region" description="Polar residues" evidence="1">
    <location>
        <begin position="66"/>
        <end position="77"/>
    </location>
</feature>
<dbReference type="AlphaFoldDB" id="A0A553MRT9"/>
<keyword evidence="3" id="KW-1185">Reference proteome</keyword>
<gene>
    <name evidence="2" type="ORF">DNTS_029139</name>
</gene>
<dbReference type="Proteomes" id="UP000316079">
    <property type="component" value="Unassembled WGS sequence"/>
</dbReference>
<reference evidence="2 3" key="1">
    <citation type="journal article" date="2019" name="Sci. Data">
        <title>Hybrid genome assembly and annotation of Danionella translucida.</title>
        <authorList>
            <person name="Kadobianskyi M."/>
            <person name="Schulze L."/>
            <person name="Schuelke M."/>
            <person name="Judkewitz B."/>
        </authorList>
    </citation>
    <scope>NUCLEOTIDE SEQUENCE [LARGE SCALE GENOMIC DNA]</scope>
    <source>
        <strain evidence="2 3">Bolton</strain>
    </source>
</reference>
<comment type="caution">
    <text evidence="2">The sequence shown here is derived from an EMBL/GenBank/DDBJ whole genome shotgun (WGS) entry which is preliminary data.</text>
</comment>
<feature type="region of interest" description="Disordered" evidence="1">
    <location>
        <begin position="45"/>
        <end position="99"/>
    </location>
</feature>
<evidence type="ECO:0000313" key="3">
    <source>
        <dbReference type="Proteomes" id="UP000316079"/>
    </source>
</evidence>
<proteinExistence type="predicted"/>
<accession>A0A553MRT9</accession>
<evidence type="ECO:0000256" key="1">
    <source>
        <dbReference type="SAM" id="MobiDB-lite"/>
    </source>
</evidence>
<sequence>MCSEKPPCNVKEEKRRWGEDEKDEILQRRLKTRIGFHLCRQAVAGAAGRERRSEAKRRHAAPLQRRNPQTAVQQTSCLPEASLKGSERERDPTYLSSGGPVTALLIVSSPSARAKNFNPNTRIGRSSVRIEDALQTSAL</sequence>
<name>A0A553MRT9_9TELE</name>
<organism evidence="2 3">
    <name type="scientific">Danionella cerebrum</name>
    <dbReference type="NCBI Taxonomy" id="2873325"/>
    <lineage>
        <taxon>Eukaryota</taxon>
        <taxon>Metazoa</taxon>
        <taxon>Chordata</taxon>
        <taxon>Craniata</taxon>
        <taxon>Vertebrata</taxon>
        <taxon>Euteleostomi</taxon>
        <taxon>Actinopterygii</taxon>
        <taxon>Neopterygii</taxon>
        <taxon>Teleostei</taxon>
        <taxon>Ostariophysi</taxon>
        <taxon>Cypriniformes</taxon>
        <taxon>Danionidae</taxon>
        <taxon>Danioninae</taxon>
        <taxon>Danionella</taxon>
    </lineage>
</organism>
<dbReference type="EMBL" id="SRMA01027305">
    <property type="protein sequence ID" value="TRY55898.1"/>
    <property type="molecule type" value="Genomic_DNA"/>
</dbReference>
<feature type="compositionally biased region" description="Basic and acidic residues" evidence="1">
    <location>
        <begin position="10"/>
        <end position="21"/>
    </location>
</feature>
<feature type="region of interest" description="Disordered" evidence="1">
    <location>
        <begin position="1"/>
        <end position="21"/>
    </location>
</feature>